<dbReference type="AlphaFoldDB" id="A0A1N7MPV5"/>
<accession>A0A1N7MPV5</accession>
<dbReference type="RefSeq" id="WP_076346877.1">
    <property type="nucleotide sequence ID" value="NZ_FTOO01000006.1"/>
</dbReference>
<dbReference type="EMBL" id="FTOO01000006">
    <property type="protein sequence ID" value="SIS88185.1"/>
    <property type="molecule type" value="Genomic_DNA"/>
</dbReference>
<feature type="compositionally biased region" description="Low complexity" evidence="1">
    <location>
        <begin position="197"/>
        <end position="211"/>
    </location>
</feature>
<gene>
    <name evidence="3" type="ORF">SAMN05421799_10621</name>
</gene>
<dbReference type="Proteomes" id="UP000186156">
    <property type="component" value="Unassembled WGS sequence"/>
</dbReference>
<feature type="domain" description="DUF4376" evidence="2">
    <location>
        <begin position="73"/>
        <end position="184"/>
    </location>
</feature>
<dbReference type="InterPro" id="IPR025484">
    <property type="entry name" value="DUF4376"/>
</dbReference>
<dbReference type="STRING" id="252246.SAMN05421799_10621"/>
<reference evidence="4" key="1">
    <citation type="submission" date="2017-01" db="EMBL/GenBank/DDBJ databases">
        <authorList>
            <person name="Varghese N."/>
            <person name="Submissions S."/>
        </authorList>
    </citation>
    <scope>NUCLEOTIDE SEQUENCE [LARGE SCALE GENOMIC DNA]</scope>
    <source>
        <strain evidence="4">DSM 16176</strain>
    </source>
</reference>
<keyword evidence="4" id="KW-1185">Reference proteome</keyword>
<organism evidence="3 4">
    <name type="scientific">Alicyclobacillus vulcanalis</name>
    <dbReference type="NCBI Taxonomy" id="252246"/>
    <lineage>
        <taxon>Bacteria</taxon>
        <taxon>Bacillati</taxon>
        <taxon>Bacillota</taxon>
        <taxon>Bacilli</taxon>
        <taxon>Bacillales</taxon>
        <taxon>Alicyclobacillaceae</taxon>
        <taxon>Alicyclobacillus</taxon>
    </lineage>
</organism>
<evidence type="ECO:0000256" key="1">
    <source>
        <dbReference type="SAM" id="MobiDB-lite"/>
    </source>
</evidence>
<name>A0A1N7MPV5_9BACL</name>
<proteinExistence type="predicted"/>
<dbReference type="Pfam" id="PF14301">
    <property type="entry name" value="DUF4376"/>
    <property type="match status" value="1"/>
</dbReference>
<protein>
    <recommendedName>
        <fullName evidence="2">DUF4376 domain-containing protein</fullName>
    </recommendedName>
</protein>
<feature type="region of interest" description="Disordered" evidence="1">
    <location>
        <begin position="188"/>
        <end position="211"/>
    </location>
</feature>
<sequence length="211" mass="22708">MQVYFDVLPDGYIQQTTLGSPPSTVYGTLVELDNSDPNVQQALFNPLAYRYENGQLTYVGYEPPASVTPLEQVQQQQLQLIQQGYNATIEAGFVSNASGQADTYQIDETASAKWAGILATVAAGIAPQTITVKDIQGNPVTMTQAQFKQFALDGFNFLNAQEQQLWALEAEINAATTIEEVQAITWTPGTYTPQPAPSSSSSNSSSTSPSA</sequence>
<evidence type="ECO:0000259" key="2">
    <source>
        <dbReference type="Pfam" id="PF14301"/>
    </source>
</evidence>
<dbReference type="OrthoDB" id="2382362at2"/>
<evidence type="ECO:0000313" key="4">
    <source>
        <dbReference type="Proteomes" id="UP000186156"/>
    </source>
</evidence>
<evidence type="ECO:0000313" key="3">
    <source>
        <dbReference type="EMBL" id="SIS88185.1"/>
    </source>
</evidence>